<gene>
    <name evidence="1" type="ORF">Q8W34_08250</name>
</gene>
<protein>
    <submittedName>
        <fullName evidence="1">DUF3083 family protein</fullName>
    </submittedName>
</protein>
<dbReference type="EMBL" id="JAUYVT010000005">
    <property type="protein sequence ID" value="MDP2564623.1"/>
    <property type="molecule type" value="Genomic_DNA"/>
</dbReference>
<accession>A0ABT9FCW7</accession>
<dbReference type="Proteomes" id="UP001177212">
    <property type="component" value="Unassembled WGS sequence"/>
</dbReference>
<keyword evidence="2" id="KW-1185">Reference proteome</keyword>
<comment type="caution">
    <text evidence="1">The sequence shown here is derived from an EMBL/GenBank/DDBJ whole genome shotgun (WGS) entry which is preliminary data.</text>
</comment>
<name>A0ABT9FCW7_9GAMM</name>
<evidence type="ECO:0000313" key="2">
    <source>
        <dbReference type="Proteomes" id="UP001177212"/>
    </source>
</evidence>
<evidence type="ECO:0000313" key="1">
    <source>
        <dbReference type="EMBL" id="MDP2564623.1"/>
    </source>
</evidence>
<sequence length="356" mass="41978">MATLNQHRVYIPSNARANHYLLAEITPNDSFYSSFNSINCCYERIARQLFAACDEYELHNVHILANDKLPVVRFHDESYQLETNKQMLIFYNPRYHEAHKLYYSTDTQSKKVRLLFLATGDDIRANSAVFHKKVQKVLTVMQEQLFIDQPQFKVRDHQHLTYDLFAKNKGNKETYGYKLRSLYPRYQNRQCEIPINHAEMTYTTFSIPVSRAIKTQFQTLINNGDYDQFYNYFLDSFKRCCELNKLTHGALIANGAKPIVRNSKVDINEGNEELQKLSFDIDSDKTQLKCFYDEQRLVETIHFVIAAANHNKQEIGYGKFMNQVEKTIFQLCDELNISKERQDLTVRFFQHISYPF</sequence>
<organism evidence="1 2">
    <name type="scientific">Pseudoalteromonas marina</name>
    <dbReference type="NCBI Taxonomy" id="267375"/>
    <lineage>
        <taxon>Bacteria</taxon>
        <taxon>Pseudomonadati</taxon>
        <taxon>Pseudomonadota</taxon>
        <taxon>Gammaproteobacteria</taxon>
        <taxon>Alteromonadales</taxon>
        <taxon>Pseudoalteromonadaceae</taxon>
        <taxon>Pseudoalteromonas</taxon>
    </lineage>
</organism>
<dbReference type="RefSeq" id="WP_305399444.1">
    <property type="nucleotide sequence ID" value="NZ_JAUYVT010000005.1"/>
</dbReference>
<dbReference type="Pfam" id="PF11281">
    <property type="entry name" value="DUF3083"/>
    <property type="match status" value="1"/>
</dbReference>
<dbReference type="InterPro" id="IPR021433">
    <property type="entry name" value="DUF3083"/>
</dbReference>
<reference evidence="1" key="1">
    <citation type="submission" date="2023-07" db="EMBL/GenBank/DDBJ databases">
        <title>Genome content predicts the carbon catabolic preferences of heterotrophic bacteria.</title>
        <authorList>
            <person name="Gralka M."/>
        </authorList>
    </citation>
    <scope>NUCLEOTIDE SEQUENCE</scope>
    <source>
        <strain evidence="1">4G09</strain>
    </source>
</reference>
<proteinExistence type="predicted"/>